<evidence type="ECO:0000313" key="5">
    <source>
        <dbReference type="Proteomes" id="UP000199140"/>
    </source>
</evidence>
<dbReference type="EMBL" id="CP015368">
    <property type="protein sequence ID" value="APT35058.1"/>
    <property type="molecule type" value="Genomic_DNA"/>
</dbReference>
<keyword evidence="2" id="KW-0614">Plasmid</keyword>
<reference evidence="3 5" key="2">
    <citation type="submission" date="2016-10" db="EMBL/GenBank/DDBJ databases">
        <authorList>
            <person name="Varghese N."/>
            <person name="Submissions S."/>
        </authorList>
    </citation>
    <scope>NUCLEOTIDE SEQUENCE [LARGE SCALE GENOMIC DNA]</scope>
    <source>
        <strain evidence="3 5">CBMB27</strain>
    </source>
</reference>
<proteinExistence type="predicted"/>
<accession>A0AAE8HYB5</accession>
<organism evidence="3 5">
    <name type="scientific">Methylobacterium phyllosphaerae</name>
    <dbReference type="NCBI Taxonomy" id="418223"/>
    <lineage>
        <taxon>Bacteria</taxon>
        <taxon>Pseudomonadati</taxon>
        <taxon>Pseudomonadota</taxon>
        <taxon>Alphaproteobacteria</taxon>
        <taxon>Hyphomicrobiales</taxon>
        <taxon>Methylobacteriaceae</taxon>
        <taxon>Methylobacterium</taxon>
    </lineage>
</organism>
<geneLocation type="plasmid" evidence="2 4">
    <name>CBMB27-p1</name>
</geneLocation>
<evidence type="ECO:0000313" key="4">
    <source>
        <dbReference type="Proteomes" id="UP000185487"/>
    </source>
</evidence>
<reference evidence="2 4" key="1">
    <citation type="submission" date="2016-04" db="EMBL/GenBank/DDBJ databases">
        <title>Complete genome sequencing and analysis of CBMB27, Methylobacterium phyllosphaerae isolated from leaf tissues of rice (Oryza sativa L.).</title>
        <authorList>
            <person name="Lee Y."/>
            <person name="Hwangbo K."/>
            <person name="Chung H."/>
            <person name="Yoo J."/>
            <person name="Kim K.Y."/>
            <person name="Sa T.M."/>
            <person name="Um Y."/>
            <person name="Madhaiyan M."/>
        </authorList>
    </citation>
    <scope>NUCLEOTIDE SEQUENCE [LARGE SCALE GENOMIC DNA]</scope>
    <source>
        <strain evidence="2 4">CBMB27</strain>
        <plasmid evidence="2 4">CBMB27-p1</plasmid>
    </source>
</reference>
<dbReference type="Proteomes" id="UP000199140">
    <property type="component" value="Unassembled WGS sequence"/>
</dbReference>
<evidence type="ECO:0000313" key="3">
    <source>
        <dbReference type="EMBL" id="SFH74818.1"/>
    </source>
</evidence>
<keyword evidence="4" id="KW-1185">Reference proteome</keyword>
<evidence type="ECO:0000313" key="2">
    <source>
        <dbReference type="EMBL" id="APT35058.1"/>
    </source>
</evidence>
<evidence type="ECO:0000256" key="1">
    <source>
        <dbReference type="SAM" id="MobiDB-lite"/>
    </source>
</evidence>
<gene>
    <name evidence="2" type="ORF">MCBMB27_05767</name>
    <name evidence="3" type="ORF">SAMN05192567_15411</name>
</gene>
<dbReference type="EMBL" id="FOPK01000054">
    <property type="protein sequence ID" value="SFH74818.1"/>
    <property type="molecule type" value="Genomic_DNA"/>
</dbReference>
<feature type="region of interest" description="Disordered" evidence="1">
    <location>
        <begin position="35"/>
        <end position="61"/>
    </location>
</feature>
<name>A0AAE8HYB5_9HYPH</name>
<dbReference type="Proteomes" id="UP000185487">
    <property type="component" value="Plasmid CBMB27-p1"/>
</dbReference>
<dbReference type="KEGG" id="mphy:MCBMB27_05767"/>
<protein>
    <submittedName>
        <fullName evidence="2">Y4jA/Y4nE/Y4sE</fullName>
    </submittedName>
</protein>
<dbReference type="AlphaFoldDB" id="A0AAE8HYB5"/>
<sequence length="79" mass="8591">MPGRHVTDHQMRLFMQFRQSNSVAAAAAKATFSPATGHRISADPRLPSAKKAQAADDGPILSPRCLRPRSCHCSRPRPA</sequence>